<evidence type="ECO:0000256" key="1">
    <source>
        <dbReference type="ARBA" id="ARBA00022559"/>
    </source>
</evidence>
<dbReference type="PROSITE" id="PS01265">
    <property type="entry name" value="TPX"/>
    <property type="match status" value="1"/>
</dbReference>
<evidence type="ECO:0000313" key="8">
    <source>
        <dbReference type="Proteomes" id="UP000610760"/>
    </source>
</evidence>
<dbReference type="RefSeq" id="WP_249294984.1">
    <property type="nucleotide sequence ID" value="NZ_JACRSV010000002.1"/>
</dbReference>
<sequence length="167" mass="18706">MNITFQKNAVTLLGTPLKEGEKMPDFTVCDNSLQEVKGGDLSGVRIFAVVPSLDTGVCDLEIKRFNEKASQYPDVKLYAVSLDLPFAQARWCGANGVNAVTTLSDYRERDFGRVTGTLIQELSLLTRAIFLVDDDNVVRYVEYVPEITDHPDYDTLEQKLNQVIRAQ</sequence>
<keyword evidence="8" id="KW-1185">Reference proteome</keyword>
<dbReference type="EC" id="1.11.1.-" evidence="7"/>
<evidence type="ECO:0000256" key="3">
    <source>
        <dbReference type="ARBA" id="ARBA00023002"/>
    </source>
</evidence>
<reference evidence="7" key="1">
    <citation type="submission" date="2020-08" db="EMBL/GenBank/DDBJ databases">
        <title>Genome public.</title>
        <authorList>
            <person name="Liu C."/>
            <person name="Sun Q."/>
        </authorList>
    </citation>
    <scope>NUCLEOTIDE SEQUENCE</scope>
    <source>
        <strain evidence="7">NSJ-33</strain>
    </source>
</reference>
<dbReference type="CDD" id="cd03014">
    <property type="entry name" value="PRX_Atyp2cys"/>
    <property type="match status" value="1"/>
</dbReference>
<dbReference type="EMBL" id="JACRSV010000002">
    <property type="protein sequence ID" value="MBC8560021.1"/>
    <property type="molecule type" value="Genomic_DNA"/>
</dbReference>
<proteinExistence type="predicted"/>
<keyword evidence="5" id="KW-0676">Redox-active center</keyword>
<gene>
    <name evidence="7" type="primary">tpx</name>
    <name evidence="7" type="ORF">H8710_08080</name>
</gene>
<dbReference type="InterPro" id="IPR050455">
    <property type="entry name" value="Tpx_Peroxidase_subfamily"/>
</dbReference>
<keyword evidence="3 7" id="KW-0560">Oxidoreductase</keyword>
<dbReference type="GO" id="GO:0008379">
    <property type="term" value="F:thioredoxin peroxidase activity"/>
    <property type="evidence" value="ECO:0007669"/>
    <property type="project" value="InterPro"/>
</dbReference>
<dbReference type="InterPro" id="IPR036249">
    <property type="entry name" value="Thioredoxin-like_sf"/>
</dbReference>
<dbReference type="InterPro" id="IPR013740">
    <property type="entry name" value="Redoxin"/>
</dbReference>
<accession>A0A926E6E2</accession>
<dbReference type="AlphaFoldDB" id="A0A926E6E2"/>
<evidence type="ECO:0000256" key="2">
    <source>
        <dbReference type="ARBA" id="ARBA00022862"/>
    </source>
</evidence>
<keyword evidence="1 7" id="KW-0575">Peroxidase</keyword>
<dbReference type="PANTHER" id="PTHR43110">
    <property type="entry name" value="THIOL PEROXIDASE"/>
    <property type="match status" value="1"/>
</dbReference>
<evidence type="ECO:0000256" key="4">
    <source>
        <dbReference type="ARBA" id="ARBA00023157"/>
    </source>
</evidence>
<dbReference type="PANTHER" id="PTHR43110:SF1">
    <property type="entry name" value="THIOL PEROXIDASE"/>
    <property type="match status" value="1"/>
</dbReference>
<name>A0A926E6E2_9FIRM</name>
<keyword evidence="2" id="KW-0049">Antioxidant</keyword>
<dbReference type="PROSITE" id="PS51352">
    <property type="entry name" value="THIOREDOXIN_2"/>
    <property type="match status" value="1"/>
</dbReference>
<dbReference type="Pfam" id="PF08534">
    <property type="entry name" value="Redoxin"/>
    <property type="match status" value="1"/>
</dbReference>
<dbReference type="InterPro" id="IPR002065">
    <property type="entry name" value="TPX"/>
</dbReference>
<evidence type="ECO:0000313" key="7">
    <source>
        <dbReference type="EMBL" id="MBC8560021.1"/>
    </source>
</evidence>
<dbReference type="Proteomes" id="UP000610760">
    <property type="component" value="Unassembled WGS sequence"/>
</dbReference>
<keyword evidence="4" id="KW-1015">Disulfide bond</keyword>
<feature type="domain" description="Thioredoxin" evidence="6">
    <location>
        <begin position="17"/>
        <end position="165"/>
    </location>
</feature>
<dbReference type="InterPro" id="IPR018219">
    <property type="entry name" value="Tpx_CS"/>
</dbReference>
<dbReference type="SUPFAM" id="SSF52833">
    <property type="entry name" value="Thioredoxin-like"/>
    <property type="match status" value="1"/>
</dbReference>
<organism evidence="7 8">
    <name type="scientific">Fumia xinanensis</name>
    <dbReference type="NCBI Taxonomy" id="2763659"/>
    <lineage>
        <taxon>Bacteria</taxon>
        <taxon>Bacillati</taxon>
        <taxon>Bacillota</taxon>
        <taxon>Clostridia</taxon>
        <taxon>Eubacteriales</taxon>
        <taxon>Oscillospiraceae</taxon>
        <taxon>Fumia</taxon>
    </lineage>
</organism>
<dbReference type="NCBIfam" id="NF001808">
    <property type="entry name" value="PRK00522.1"/>
    <property type="match status" value="1"/>
</dbReference>
<protein>
    <submittedName>
        <fullName evidence="7">Thiol peroxidase</fullName>
        <ecNumber evidence="7">1.11.1.-</ecNumber>
    </submittedName>
</protein>
<dbReference type="Gene3D" id="3.40.30.10">
    <property type="entry name" value="Glutaredoxin"/>
    <property type="match status" value="1"/>
</dbReference>
<dbReference type="InterPro" id="IPR013766">
    <property type="entry name" value="Thioredoxin_domain"/>
</dbReference>
<comment type="caution">
    <text evidence="7">The sequence shown here is derived from an EMBL/GenBank/DDBJ whole genome shotgun (WGS) entry which is preliminary data.</text>
</comment>
<evidence type="ECO:0000256" key="5">
    <source>
        <dbReference type="ARBA" id="ARBA00023284"/>
    </source>
</evidence>
<evidence type="ECO:0000259" key="6">
    <source>
        <dbReference type="PROSITE" id="PS51352"/>
    </source>
</evidence>